<reference evidence="3" key="2">
    <citation type="journal article" date="2017" name="Nat. Plants">
        <title>The Aegilops tauschii genome reveals multiple impacts of transposons.</title>
        <authorList>
            <person name="Zhao G."/>
            <person name="Zou C."/>
            <person name="Li K."/>
            <person name="Wang K."/>
            <person name="Li T."/>
            <person name="Gao L."/>
            <person name="Zhang X."/>
            <person name="Wang H."/>
            <person name="Yang Z."/>
            <person name="Liu X."/>
            <person name="Jiang W."/>
            <person name="Mao L."/>
            <person name="Kong X."/>
            <person name="Jiao Y."/>
            <person name="Jia J."/>
        </authorList>
    </citation>
    <scope>NUCLEOTIDE SEQUENCE [LARGE SCALE GENOMIC DNA]</scope>
    <source>
        <strain evidence="3">cv. AL8/78</strain>
    </source>
</reference>
<name>A0A453LLJ2_AEGTS</name>
<reference evidence="2" key="3">
    <citation type="journal article" date="2017" name="Nature">
        <title>Genome sequence of the progenitor of the wheat D genome Aegilops tauschii.</title>
        <authorList>
            <person name="Luo M.C."/>
            <person name="Gu Y.Q."/>
            <person name="Puiu D."/>
            <person name="Wang H."/>
            <person name="Twardziok S.O."/>
            <person name="Deal K.R."/>
            <person name="Huo N."/>
            <person name="Zhu T."/>
            <person name="Wang L."/>
            <person name="Wang Y."/>
            <person name="McGuire P.E."/>
            <person name="Liu S."/>
            <person name="Long H."/>
            <person name="Ramasamy R.K."/>
            <person name="Rodriguez J.C."/>
            <person name="Van S.L."/>
            <person name="Yuan L."/>
            <person name="Wang Z."/>
            <person name="Xia Z."/>
            <person name="Xiao L."/>
            <person name="Anderson O.D."/>
            <person name="Ouyang S."/>
            <person name="Liang Y."/>
            <person name="Zimin A.V."/>
            <person name="Pertea G."/>
            <person name="Qi P."/>
            <person name="Bennetzen J.L."/>
            <person name="Dai X."/>
            <person name="Dawson M.W."/>
            <person name="Muller H.G."/>
            <person name="Kugler K."/>
            <person name="Rivarola-Duarte L."/>
            <person name="Spannagl M."/>
            <person name="Mayer K.F.X."/>
            <person name="Lu F.H."/>
            <person name="Bevan M.W."/>
            <person name="Leroy P."/>
            <person name="Li P."/>
            <person name="You F.M."/>
            <person name="Sun Q."/>
            <person name="Liu Z."/>
            <person name="Lyons E."/>
            <person name="Wicker T."/>
            <person name="Salzberg S.L."/>
            <person name="Devos K.M."/>
            <person name="Dvorak J."/>
        </authorList>
    </citation>
    <scope>NUCLEOTIDE SEQUENCE [LARGE SCALE GENOMIC DNA]</scope>
    <source>
        <strain evidence="2">cv. AL8/78</strain>
    </source>
</reference>
<evidence type="ECO:0000313" key="3">
    <source>
        <dbReference type="Proteomes" id="UP000015105"/>
    </source>
</evidence>
<organism evidence="2 3">
    <name type="scientific">Aegilops tauschii subsp. strangulata</name>
    <name type="common">Goatgrass</name>
    <dbReference type="NCBI Taxonomy" id="200361"/>
    <lineage>
        <taxon>Eukaryota</taxon>
        <taxon>Viridiplantae</taxon>
        <taxon>Streptophyta</taxon>
        <taxon>Embryophyta</taxon>
        <taxon>Tracheophyta</taxon>
        <taxon>Spermatophyta</taxon>
        <taxon>Magnoliopsida</taxon>
        <taxon>Liliopsida</taxon>
        <taxon>Poales</taxon>
        <taxon>Poaceae</taxon>
        <taxon>BOP clade</taxon>
        <taxon>Pooideae</taxon>
        <taxon>Triticodae</taxon>
        <taxon>Triticeae</taxon>
        <taxon>Triticinae</taxon>
        <taxon>Aegilops</taxon>
    </lineage>
</organism>
<sequence length="86" mass="8990">HSLTHAVTQRREQSNGGGALARSSSRPQVLLAHPSPIGPRSSPPQVKLRPTGTAARGKLRATAAVGARGGQDPPHWRSSAPQPLHL</sequence>
<keyword evidence="3" id="KW-1185">Reference proteome</keyword>
<protein>
    <submittedName>
        <fullName evidence="2">Uncharacterized protein</fullName>
    </submittedName>
</protein>
<accession>A0A453LLJ2</accession>
<reference evidence="2" key="5">
    <citation type="journal article" date="2021" name="G3 (Bethesda)">
        <title>Aegilops tauschii genome assembly Aet v5.0 features greater sequence contiguity and improved annotation.</title>
        <authorList>
            <person name="Wang L."/>
            <person name="Zhu T."/>
            <person name="Rodriguez J.C."/>
            <person name="Deal K.R."/>
            <person name="Dubcovsky J."/>
            <person name="McGuire P.E."/>
            <person name="Lux T."/>
            <person name="Spannagl M."/>
            <person name="Mayer K.F.X."/>
            <person name="Baldrich P."/>
            <person name="Meyers B.C."/>
            <person name="Huo N."/>
            <person name="Gu Y.Q."/>
            <person name="Zhou H."/>
            <person name="Devos K.M."/>
            <person name="Bennetzen J.L."/>
            <person name="Unver T."/>
            <person name="Budak H."/>
            <person name="Gulick P.J."/>
            <person name="Galiba G."/>
            <person name="Kalapos B."/>
            <person name="Nelson D.R."/>
            <person name="Li P."/>
            <person name="You F.M."/>
            <person name="Luo M.C."/>
            <person name="Dvorak J."/>
        </authorList>
    </citation>
    <scope>NUCLEOTIDE SEQUENCE [LARGE SCALE GENOMIC DNA]</scope>
    <source>
        <strain evidence="2">cv. AL8/78</strain>
    </source>
</reference>
<proteinExistence type="predicted"/>
<dbReference type="Proteomes" id="UP000015105">
    <property type="component" value="Chromosome 5D"/>
</dbReference>
<dbReference type="Gramene" id="AET5Gv20830600.17">
    <property type="protein sequence ID" value="AET5Gv20830600.17"/>
    <property type="gene ID" value="AET5Gv20830600"/>
</dbReference>
<evidence type="ECO:0000313" key="2">
    <source>
        <dbReference type="EnsemblPlants" id="AET5Gv20830600.17"/>
    </source>
</evidence>
<reference evidence="3" key="1">
    <citation type="journal article" date="2014" name="Science">
        <title>Ancient hybridizations among the ancestral genomes of bread wheat.</title>
        <authorList>
            <consortium name="International Wheat Genome Sequencing Consortium,"/>
            <person name="Marcussen T."/>
            <person name="Sandve S.R."/>
            <person name="Heier L."/>
            <person name="Spannagl M."/>
            <person name="Pfeifer M."/>
            <person name="Jakobsen K.S."/>
            <person name="Wulff B.B."/>
            <person name="Steuernagel B."/>
            <person name="Mayer K.F."/>
            <person name="Olsen O.A."/>
        </authorList>
    </citation>
    <scope>NUCLEOTIDE SEQUENCE [LARGE SCALE GENOMIC DNA]</scope>
    <source>
        <strain evidence="3">cv. AL8/78</strain>
    </source>
</reference>
<feature type="region of interest" description="Disordered" evidence="1">
    <location>
        <begin position="1"/>
        <end position="86"/>
    </location>
</feature>
<reference evidence="2" key="4">
    <citation type="submission" date="2019-03" db="UniProtKB">
        <authorList>
            <consortium name="EnsemblPlants"/>
        </authorList>
    </citation>
    <scope>IDENTIFICATION</scope>
</reference>
<evidence type="ECO:0000256" key="1">
    <source>
        <dbReference type="SAM" id="MobiDB-lite"/>
    </source>
</evidence>
<dbReference type="EnsemblPlants" id="AET5Gv20830600.17">
    <property type="protein sequence ID" value="AET5Gv20830600.17"/>
    <property type="gene ID" value="AET5Gv20830600"/>
</dbReference>
<dbReference type="AlphaFoldDB" id="A0A453LLJ2"/>